<evidence type="ECO:0000256" key="4">
    <source>
        <dbReference type="ARBA" id="ARBA00023136"/>
    </source>
</evidence>
<organism evidence="8 9">
    <name type="scientific">Penicillium bovifimosum</name>
    <dbReference type="NCBI Taxonomy" id="126998"/>
    <lineage>
        <taxon>Eukaryota</taxon>
        <taxon>Fungi</taxon>
        <taxon>Dikarya</taxon>
        <taxon>Ascomycota</taxon>
        <taxon>Pezizomycotina</taxon>
        <taxon>Eurotiomycetes</taxon>
        <taxon>Eurotiomycetidae</taxon>
        <taxon>Eurotiales</taxon>
        <taxon>Aspergillaceae</taxon>
        <taxon>Penicillium</taxon>
    </lineage>
</organism>
<feature type="transmembrane region" description="Helical" evidence="5">
    <location>
        <begin position="39"/>
        <end position="61"/>
    </location>
</feature>
<keyword evidence="3 5" id="KW-1133">Transmembrane helix</keyword>
<keyword evidence="6" id="KW-0732">Signal</keyword>
<comment type="caution">
    <text evidence="8">The sequence shown here is derived from an EMBL/GenBank/DDBJ whole genome shotgun (WGS) entry which is preliminary data.</text>
</comment>
<comment type="subcellular location">
    <subcellularLocation>
        <location evidence="1">Membrane</location>
        <topology evidence="1">Multi-pass membrane protein</topology>
    </subcellularLocation>
</comment>
<feature type="signal peptide" evidence="6">
    <location>
        <begin position="1"/>
        <end position="29"/>
    </location>
</feature>
<dbReference type="GO" id="GO:0072659">
    <property type="term" value="P:protein localization to plasma membrane"/>
    <property type="evidence" value="ECO:0007669"/>
    <property type="project" value="TreeGrafter"/>
</dbReference>
<reference evidence="8" key="2">
    <citation type="journal article" date="2023" name="IMA Fungus">
        <title>Comparative genomic study of the Penicillium genus elucidates a diverse pangenome and 15 lateral gene transfer events.</title>
        <authorList>
            <person name="Petersen C."/>
            <person name="Sorensen T."/>
            <person name="Nielsen M.R."/>
            <person name="Sondergaard T.E."/>
            <person name="Sorensen J.L."/>
            <person name="Fitzpatrick D.A."/>
            <person name="Frisvad J.C."/>
            <person name="Nielsen K.L."/>
        </authorList>
    </citation>
    <scope>NUCLEOTIDE SEQUENCE</scope>
    <source>
        <strain evidence="8">IBT 22155</strain>
    </source>
</reference>
<evidence type="ECO:0000256" key="6">
    <source>
        <dbReference type="SAM" id="SignalP"/>
    </source>
</evidence>
<dbReference type="InterPro" id="IPR052649">
    <property type="entry name" value="NCE102-like"/>
</dbReference>
<feature type="transmembrane region" description="Helical" evidence="5">
    <location>
        <begin position="142"/>
        <end position="162"/>
    </location>
</feature>
<accession>A0A9W9GVJ0</accession>
<dbReference type="OrthoDB" id="2017497at2759"/>
<evidence type="ECO:0000256" key="3">
    <source>
        <dbReference type="ARBA" id="ARBA00022989"/>
    </source>
</evidence>
<name>A0A9W9GVJ0_9EURO</name>
<sequence length="166" mass="17470">MQFITAGLRVFQLIFTIIVLALSVKLAKGQEVGSVPAETGYAAFTGGFGILAAIVGIAALFVDSLDGLVTMVLDGVSGLALLAGGIVYAVRLRGTSCSDYYTTWDNVLLNGGCIKLNSEDFVRCAYTKGQLKPRCTSATADAAFMFLGFVMCVAVVGASFVFRGRR</sequence>
<evidence type="ECO:0000256" key="5">
    <source>
        <dbReference type="SAM" id="Phobius"/>
    </source>
</evidence>
<protein>
    <recommendedName>
        <fullName evidence="7">MARVEL domain-containing protein</fullName>
    </recommendedName>
</protein>
<dbReference type="RefSeq" id="XP_056521102.1">
    <property type="nucleotide sequence ID" value="XM_056667506.1"/>
</dbReference>
<evidence type="ECO:0000256" key="2">
    <source>
        <dbReference type="ARBA" id="ARBA00022692"/>
    </source>
</evidence>
<feature type="domain" description="MARVEL" evidence="7">
    <location>
        <begin position="5"/>
        <end position="154"/>
    </location>
</feature>
<feature type="transmembrane region" description="Helical" evidence="5">
    <location>
        <begin position="68"/>
        <end position="90"/>
    </location>
</feature>
<keyword evidence="2 5" id="KW-0812">Transmembrane</keyword>
<evidence type="ECO:0000313" key="8">
    <source>
        <dbReference type="EMBL" id="KAJ5130723.1"/>
    </source>
</evidence>
<dbReference type="GeneID" id="81406676"/>
<dbReference type="GO" id="GO:0032126">
    <property type="term" value="C:eisosome"/>
    <property type="evidence" value="ECO:0007669"/>
    <property type="project" value="TreeGrafter"/>
</dbReference>
<dbReference type="AlphaFoldDB" id="A0A9W9GVJ0"/>
<feature type="chain" id="PRO_5040947253" description="MARVEL domain-containing protein" evidence="6">
    <location>
        <begin position="30"/>
        <end position="166"/>
    </location>
</feature>
<dbReference type="GO" id="GO:0070941">
    <property type="term" value="P:eisosome assembly"/>
    <property type="evidence" value="ECO:0007669"/>
    <property type="project" value="TreeGrafter"/>
</dbReference>
<dbReference type="GO" id="GO:0005886">
    <property type="term" value="C:plasma membrane"/>
    <property type="evidence" value="ECO:0007669"/>
    <property type="project" value="TreeGrafter"/>
</dbReference>
<dbReference type="PANTHER" id="PTHR28165">
    <property type="entry name" value="NON-CLASSICAL EXPORT PROTEIN 2-RELATED"/>
    <property type="match status" value="1"/>
</dbReference>
<dbReference type="Pfam" id="PF01284">
    <property type="entry name" value="MARVEL"/>
    <property type="match status" value="1"/>
</dbReference>
<keyword evidence="9" id="KW-1185">Reference proteome</keyword>
<dbReference type="Proteomes" id="UP001149079">
    <property type="component" value="Unassembled WGS sequence"/>
</dbReference>
<dbReference type="InterPro" id="IPR008253">
    <property type="entry name" value="Marvel"/>
</dbReference>
<dbReference type="EMBL" id="JAPQKL010000005">
    <property type="protein sequence ID" value="KAJ5130723.1"/>
    <property type="molecule type" value="Genomic_DNA"/>
</dbReference>
<dbReference type="PANTHER" id="PTHR28165:SF2">
    <property type="entry name" value="MARVEL DOMAIN-CONTAINING PROTEIN"/>
    <property type="match status" value="1"/>
</dbReference>
<reference evidence="8" key="1">
    <citation type="submission" date="2022-11" db="EMBL/GenBank/DDBJ databases">
        <authorList>
            <person name="Petersen C."/>
        </authorList>
    </citation>
    <scope>NUCLEOTIDE SEQUENCE</scope>
    <source>
        <strain evidence="8">IBT 22155</strain>
    </source>
</reference>
<keyword evidence="4 5" id="KW-0472">Membrane</keyword>
<evidence type="ECO:0000259" key="7">
    <source>
        <dbReference type="Pfam" id="PF01284"/>
    </source>
</evidence>
<gene>
    <name evidence="8" type="ORF">N7515_006762</name>
</gene>
<proteinExistence type="predicted"/>
<evidence type="ECO:0000313" key="9">
    <source>
        <dbReference type="Proteomes" id="UP001149079"/>
    </source>
</evidence>
<evidence type="ECO:0000256" key="1">
    <source>
        <dbReference type="ARBA" id="ARBA00004141"/>
    </source>
</evidence>